<dbReference type="SUPFAM" id="SSF55729">
    <property type="entry name" value="Acyl-CoA N-acyltransferases (Nat)"/>
    <property type="match status" value="1"/>
</dbReference>
<feature type="binding site" evidence="12">
    <location>
        <position position="452"/>
    </location>
    <ligand>
        <name>(6S)-NADPHX</name>
        <dbReference type="ChEBI" id="CHEBI:64076"/>
    </ligand>
</feature>
<comment type="cofactor">
    <cofactor evidence="11">
        <name>Mg(2+)</name>
        <dbReference type="ChEBI" id="CHEBI:18420"/>
    </cofactor>
</comment>
<dbReference type="EMBL" id="AOFI03000015">
    <property type="protein sequence ID" value="KAF4324624.1"/>
    <property type="molecule type" value="Genomic_DNA"/>
</dbReference>
<evidence type="ECO:0000313" key="17">
    <source>
        <dbReference type="EMBL" id="KAF4324624.1"/>
    </source>
</evidence>
<comment type="caution">
    <text evidence="17">The sequence shown here is derived from an EMBL/GenBank/DDBJ whole genome shotgun (WGS) entry which is preliminary data.</text>
</comment>
<keyword evidence="12" id="KW-0479">Metal-binding</keyword>
<dbReference type="Proteomes" id="UP000702964">
    <property type="component" value="Unassembled WGS sequence"/>
</dbReference>
<dbReference type="PANTHER" id="PTHR12592:SF0">
    <property type="entry name" value="ATP-DEPENDENT (S)-NAD(P)H-HYDRATE DEHYDRATASE"/>
    <property type="match status" value="1"/>
</dbReference>
<dbReference type="HAMAP" id="MF_01966">
    <property type="entry name" value="NADHX_epimerase"/>
    <property type="match status" value="1"/>
</dbReference>
<dbReference type="GO" id="GO:0110051">
    <property type="term" value="P:metabolite repair"/>
    <property type="evidence" value="ECO:0007669"/>
    <property type="project" value="TreeGrafter"/>
</dbReference>
<keyword evidence="3 11" id="KW-0547">Nucleotide-binding</keyword>
<dbReference type="PROSITE" id="PS51385">
    <property type="entry name" value="YJEF_N"/>
    <property type="match status" value="1"/>
</dbReference>
<evidence type="ECO:0000256" key="4">
    <source>
        <dbReference type="ARBA" id="ARBA00022840"/>
    </source>
</evidence>
<keyword evidence="7 11" id="KW-0456">Lyase</keyword>
<dbReference type="CDD" id="cd04301">
    <property type="entry name" value="NAT_SF"/>
    <property type="match status" value="1"/>
</dbReference>
<dbReference type="InterPro" id="IPR004443">
    <property type="entry name" value="YjeF_N_dom"/>
</dbReference>
<dbReference type="SUPFAM" id="SSF64153">
    <property type="entry name" value="YjeF N-terminal domain-like"/>
    <property type="match status" value="1"/>
</dbReference>
<comment type="catalytic activity">
    <reaction evidence="12">
        <text>(6R)-NADPHX = (6S)-NADPHX</text>
        <dbReference type="Rhea" id="RHEA:32227"/>
        <dbReference type="ChEBI" id="CHEBI:64076"/>
        <dbReference type="ChEBI" id="CHEBI:64077"/>
        <dbReference type="EC" id="5.1.99.6"/>
    </reaction>
</comment>
<dbReference type="GO" id="GO:0046496">
    <property type="term" value="P:nicotinamide nucleotide metabolic process"/>
    <property type="evidence" value="ECO:0007669"/>
    <property type="project" value="UniProtKB-UniRule"/>
</dbReference>
<evidence type="ECO:0000256" key="1">
    <source>
        <dbReference type="ARBA" id="ARBA00006001"/>
    </source>
</evidence>
<dbReference type="Gene3D" id="3.40.630.30">
    <property type="match status" value="1"/>
</dbReference>
<dbReference type="EC" id="4.2.1.93" evidence="11"/>
<dbReference type="GO" id="GO:0046872">
    <property type="term" value="F:metal ion binding"/>
    <property type="evidence" value="ECO:0007669"/>
    <property type="project" value="UniProtKB-KW"/>
</dbReference>
<dbReference type="PANTHER" id="PTHR12592">
    <property type="entry name" value="ATP-DEPENDENT (S)-NAD(P)H-HYDRATE DEHYDRATASE FAMILY MEMBER"/>
    <property type="match status" value="1"/>
</dbReference>
<feature type="binding site" evidence="12">
    <location>
        <position position="455"/>
    </location>
    <ligand>
        <name>K(+)</name>
        <dbReference type="ChEBI" id="CHEBI:29103"/>
    </ligand>
</feature>
<comment type="catalytic activity">
    <reaction evidence="11">
        <text>(6S)-NADHX + ATP = ADP + phosphate + NADH + H(+)</text>
        <dbReference type="Rhea" id="RHEA:19017"/>
        <dbReference type="ChEBI" id="CHEBI:15378"/>
        <dbReference type="ChEBI" id="CHEBI:30616"/>
        <dbReference type="ChEBI" id="CHEBI:43474"/>
        <dbReference type="ChEBI" id="CHEBI:57945"/>
        <dbReference type="ChEBI" id="CHEBI:64074"/>
        <dbReference type="ChEBI" id="CHEBI:456216"/>
        <dbReference type="EC" id="4.2.1.93"/>
    </reaction>
</comment>
<dbReference type="PROSITE" id="PS01050">
    <property type="entry name" value="YJEF_C_2"/>
    <property type="match status" value="1"/>
</dbReference>
<feature type="binding site" evidence="11">
    <location>
        <position position="630"/>
    </location>
    <ligand>
        <name>(6S)-NADPHX</name>
        <dbReference type="ChEBI" id="CHEBI:64076"/>
    </ligand>
</feature>
<dbReference type="InterPro" id="IPR000182">
    <property type="entry name" value="GNAT_dom"/>
</dbReference>
<dbReference type="GO" id="GO:0047453">
    <property type="term" value="F:ATP-dependent NAD(P)H-hydrate dehydratase activity"/>
    <property type="evidence" value="ECO:0007669"/>
    <property type="project" value="UniProtKB-UniRule"/>
</dbReference>
<dbReference type="GO" id="GO:0005524">
    <property type="term" value="F:ATP binding"/>
    <property type="evidence" value="ECO:0007669"/>
    <property type="project" value="UniProtKB-KW"/>
</dbReference>
<evidence type="ECO:0000256" key="12">
    <source>
        <dbReference type="HAMAP-Rule" id="MF_03159"/>
    </source>
</evidence>
<feature type="domain" description="N-acetyltransferase" evidence="14">
    <location>
        <begin position="1"/>
        <end position="91"/>
    </location>
</feature>
<feature type="binding site" evidence="12">
    <location>
        <position position="434"/>
    </location>
    <ligand>
        <name>(6S)-NADPHX</name>
        <dbReference type="ChEBI" id="CHEBI:64076"/>
    </ligand>
</feature>
<feature type="binding site" evidence="12">
    <location>
        <position position="354"/>
    </location>
    <ligand>
        <name>K(+)</name>
        <dbReference type="ChEBI" id="CHEBI:29103"/>
    </ligand>
</feature>
<feature type="binding site" evidence="11">
    <location>
        <begin position="722"/>
        <end position="726"/>
    </location>
    <ligand>
        <name>ATP</name>
        <dbReference type="ChEBI" id="CHEBI:30616"/>
    </ligand>
</feature>
<comment type="similarity">
    <text evidence="11">Belongs to the NnrD/CARKD family.</text>
</comment>
<dbReference type="SUPFAM" id="SSF53613">
    <property type="entry name" value="Ribokinase-like"/>
    <property type="match status" value="1"/>
</dbReference>
<sequence length="805" mass="84481">MGRVIGDGGCFFQVVDIAVRPDQQGRGYGKLIMSEIMNYLREHVPARGLVSLLADVPADRLYAQFGFAYTRHEVTAIVREPSKVEMEHERLRVVQGDLLNPDQVADFTAGQEAVVSAYGPKFGSEEEMLEVTRSLIEGVRRSKAGRLVVVGGAGSLITDSGEMLMDTPGFPEEVKPLAKAHLDAYNLIEASDIHWTYMSPAATITTGRRTGLFRVGMNRVITDDLGESSISVGDFAAALVDELDDPQFIQSRFTMRAVDEHTIHKLGIPAASLMENAGKAIAEEVIRVCREVWKEGVGRSPEQQGGRNEGNRERAHTGPGDRQGHGGDIIADSALVMEQPGDQQWYVLIGKGNNGGDGLVAARHLVEAGLGVTLVYADAPDALRGEAAVQRDAAAQLGIPALVHGREAVDFSRCTGIVDALLGTGSSGAPRGAYAALIAAANDSGKPIVSADVPSGLNADTGEVYEPCIQARVTVCLALLKRGLVQYPGASAAGRIVVRSIGIPARLAPEHGPSVRLLTDEVLRGALRVDTGRLRAPDGHKGTYGHVLLAAGSLPMSGAGLLSAKSALRAGCGLATWALPAALLPHVIGTVPELMLAAAADGDSGEWNAASADAVLRLAESRDVLATGPGLGRFKGDTDWLRRLWQHTDRPLVIDADALNMLADAGPTGPRDWGKRSAATILTPHPGEMGRLLGMSTPEVQRDRIGHAARYAREQGVTLVLKGARTVIATPSGEAYINTTGHAGMATGGAGDVLTGIIAGLLAQGLSAEQAAAFGVFLHGQAAERAALLRGDPASLLAGDIMDAL</sequence>
<evidence type="ECO:0000259" key="16">
    <source>
        <dbReference type="PROSITE" id="PS51385"/>
    </source>
</evidence>
<feature type="binding site" evidence="11">
    <location>
        <begin position="742"/>
        <end position="751"/>
    </location>
    <ligand>
        <name>ATP</name>
        <dbReference type="ChEBI" id="CHEBI:30616"/>
    </ligand>
</feature>
<feature type="binding site" evidence="12">
    <location>
        <begin position="423"/>
        <end position="429"/>
    </location>
    <ligand>
        <name>(6S)-NADPHX</name>
        <dbReference type="ChEBI" id="CHEBI:64076"/>
    </ligand>
</feature>
<evidence type="ECO:0000259" key="15">
    <source>
        <dbReference type="PROSITE" id="PS51383"/>
    </source>
</evidence>
<dbReference type="EC" id="5.1.99.6" evidence="12"/>
<protein>
    <recommendedName>
        <fullName evidence="11 12">Multifunctional fusion protein</fullName>
    </recommendedName>
    <domain>
        <recommendedName>
            <fullName evidence="11">ATP-dependent (S)-NAD(P)H-hydrate dehydratase</fullName>
            <ecNumber evidence="11">4.2.1.93</ecNumber>
        </recommendedName>
        <alternativeName>
            <fullName evidence="11">ATP-dependent NAD(P)HX dehydratase</fullName>
        </alternativeName>
    </domain>
    <domain>
        <recommendedName>
            <fullName evidence="12">NAD(P)H-hydrate epimerase</fullName>
            <ecNumber evidence="12">5.1.99.6</ecNumber>
        </recommendedName>
        <alternativeName>
            <fullName evidence="12">NAD(P)HX epimerase</fullName>
        </alternativeName>
    </domain>
</protein>
<evidence type="ECO:0000256" key="5">
    <source>
        <dbReference type="ARBA" id="ARBA00022857"/>
    </source>
</evidence>
<feature type="binding site" evidence="11">
    <location>
        <begin position="685"/>
        <end position="691"/>
    </location>
    <ligand>
        <name>(6S)-NADPHX</name>
        <dbReference type="ChEBI" id="CHEBI:64076"/>
    </ligand>
</feature>
<feature type="binding site" evidence="11">
    <location>
        <position position="752"/>
    </location>
    <ligand>
        <name>(6S)-NADPHX</name>
        <dbReference type="ChEBI" id="CHEBI:64076"/>
    </ligand>
</feature>
<evidence type="ECO:0000256" key="9">
    <source>
        <dbReference type="ARBA" id="ARBA00048238"/>
    </source>
</evidence>
<feature type="domain" description="YjeF C-terminal" evidence="15">
    <location>
        <begin position="524"/>
        <end position="805"/>
    </location>
</feature>
<dbReference type="CDD" id="cd01171">
    <property type="entry name" value="YXKO-related"/>
    <property type="match status" value="1"/>
</dbReference>
<dbReference type="NCBIfam" id="TIGR00197">
    <property type="entry name" value="yjeF_nterm"/>
    <property type="match status" value="1"/>
</dbReference>
<evidence type="ECO:0000256" key="2">
    <source>
        <dbReference type="ARBA" id="ARBA00009524"/>
    </source>
</evidence>
<dbReference type="InterPro" id="IPR016181">
    <property type="entry name" value="Acyl_CoA_acyltransferase"/>
</dbReference>
<dbReference type="Pfam" id="PF03853">
    <property type="entry name" value="YjeF_N"/>
    <property type="match status" value="1"/>
</dbReference>
<organism evidence="17 18">
    <name type="scientific">Phytophthora kernoviae 00238/432</name>
    <dbReference type="NCBI Taxonomy" id="1284355"/>
    <lineage>
        <taxon>Eukaryota</taxon>
        <taxon>Sar</taxon>
        <taxon>Stramenopiles</taxon>
        <taxon>Oomycota</taxon>
        <taxon>Peronosporomycetes</taxon>
        <taxon>Peronosporales</taxon>
        <taxon>Peronosporaceae</taxon>
        <taxon>Phytophthora</taxon>
    </lineage>
</organism>
<dbReference type="InterPro" id="IPR036652">
    <property type="entry name" value="YjeF_N_dom_sf"/>
</dbReference>
<comment type="catalytic activity">
    <reaction evidence="9">
        <text>(6S)-NADHX + ADP = AMP + phosphate + NADH + H(+)</text>
        <dbReference type="Rhea" id="RHEA:32223"/>
        <dbReference type="ChEBI" id="CHEBI:15378"/>
        <dbReference type="ChEBI" id="CHEBI:43474"/>
        <dbReference type="ChEBI" id="CHEBI:57945"/>
        <dbReference type="ChEBI" id="CHEBI:64074"/>
        <dbReference type="ChEBI" id="CHEBI:456215"/>
        <dbReference type="ChEBI" id="CHEBI:456216"/>
        <dbReference type="EC" id="4.2.1.136"/>
    </reaction>
</comment>
<gene>
    <name evidence="17" type="ORF">G195_001957</name>
</gene>
<accession>A0A8J4WGY0</accession>
<dbReference type="InterPro" id="IPR000631">
    <property type="entry name" value="CARKD"/>
</dbReference>
<proteinExistence type="inferred from homology"/>
<evidence type="ECO:0000256" key="11">
    <source>
        <dbReference type="HAMAP-Rule" id="MF_03157"/>
    </source>
</evidence>
<evidence type="ECO:0000259" key="14">
    <source>
        <dbReference type="PROSITE" id="PS51186"/>
    </source>
</evidence>
<comment type="similarity">
    <text evidence="12">Belongs to the NnrE/AIBP family.</text>
</comment>
<dbReference type="Pfam" id="PF13460">
    <property type="entry name" value="NAD_binding_10"/>
    <property type="match status" value="1"/>
</dbReference>
<reference evidence="17" key="2">
    <citation type="submission" date="2020-02" db="EMBL/GenBank/DDBJ databases">
        <authorList>
            <person name="Studholme D.J."/>
        </authorList>
    </citation>
    <scope>NUCLEOTIDE SEQUENCE</scope>
    <source>
        <strain evidence="17">00238/432</strain>
    </source>
</reference>
<dbReference type="InterPro" id="IPR036291">
    <property type="entry name" value="NAD(P)-bd_dom_sf"/>
</dbReference>
<dbReference type="PROSITE" id="PS51186">
    <property type="entry name" value="GNAT"/>
    <property type="match status" value="1"/>
</dbReference>
<comment type="function">
    <text evidence="12">Catalyzes the epimerization of the S- and R-forms of NAD(P)HX, a damaged form of NAD(P)H that is a result of enzymatic or heat-dependent hydration. This is a prerequisite for the S-specific NAD(P)H-hydrate dehydratase to allow the repair of both epimers of NAD(P)HX.</text>
</comment>
<comment type="function">
    <text evidence="11">Catalyzes the dehydration of the S-form of NAD(P)HX at the expense of ATP, which is converted to ADP. Together with NAD(P)HX epimerase, which catalyzes the epimerization of the S- and R-forms, the enzyme allows the repair of both epimers of NAD(P)HX, a damaged form of NAD(P)H that is a result of enzymatic or heat-dependent hydration.</text>
</comment>
<evidence type="ECO:0000256" key="6">
    <source>
        <dbReference type="ARBA" id="ARBA00023027"/>
    </source>
</evidence>
<comment type="similarity">
    <text evidence="2">In the C-terminal section; belongs to the NnrD/CARKD family.</text>
</comment>
<keyword evidence="5" id="KW-0521">NADP</keyword>
<dbReference type="GO" id="GO:0016747">
    <property type="term" value="F:acyltransferase activity, transferring groups other than amino-acyl groups"/>
    <property type="evidence" value="ECO:0007669"/>
    <property type="project" value="InterPro"/>
</dbReference>
<dbReference type="AlphaFoldDB" id="A0A8J4WGY0"/>
<keyword evidence="4 11" id="KW-0067">ATP-binding</keyword>
<evidence type="ECO:0000256" key="10">
    <source>
        <dbReference type="ARBA" id="ARBA00049209"/>
    </source>
</evidence>
<dbReference type="SUPFAM" id="SSF51735">
    <property type="entry name" value="NAD(P)-binding Rossmann-fold domains"/>
    <property type="match status" value="1"/>
</dbReference>
<keyword evidence="11" id="KW-0597">Phosphoprotein</keyword>
<comment type="catalytic activity">
    <reaction evidence="12">
        <text>(6R)-NADHX = (6S)-NADHX</text>
        <dbReference type="Rhea" id="RHEA:32215"/>
        <dbReference type="ChEBI" id="CHEBI:64074"/>
        <dbReference type="ChEBI" id="CHEBI:64075"/>
        <dbReference type="EC" id="5.1.99.6"/>
    </reaction>
</comment>
<dbReference type="InterPro" id="IPR029056">
    <property type="entry name" value="Ribokinase-like"/>
</dbReference>
<keyword evidence="12" id="KW-0413">Isomerase</keyword>
<dbReference type="HAMAP" id="MF_01965">
    <property type="entry name" value="NADHX_dehydratase"/>
    <property type="match status" value="1"/>
</dbReference>
<dbReference type="Pfam" id="PF13508">
    <property type="entry name" value="Acetyltransf_7"/>
    <property type="match status" value="1"/>
</dbReference>
<dbReference type="Gene3D" id="3.40.50.720">
    <property type="entry name" value="NAD(P)-binding Rossmann-like Domain"/>
    <property type="match status" value="1"/>
</dbReference>
<evidence type="ECO:0000313" key="18">
    <source>
        <dbReference type="Proteomes" id="UP000702964"/>
    </source>
</evidence>
<dbReference type="Gene3D" id="3.40.50.10260">
    <property type="entry name" value="YjeF N-terminal domain"/>
    <property type="match status" value="1"/>
</dbReference>
<reference evidence="17" key="1">
    <citation type="journal article" date="2015" name="Genom Data">
        <title>Draft genome sequences of Phytophthora kernoviae and Phytophthora ramorum lineage EU2 from Scotland.</title>
        <authorList>
            <person name="Sambles C."/>
            <person name="Schlenzig A."/>
            <person name="O'Neill P."/>
            <person name="Grant M."/>
            <person name="Studholme D.J."/>
        </authorList>
    </citation>
    <scope>NUCLEOTIDE SEQUENCE</scope>
    <source>
        <strain evidence="17">00238/432</strain>
    </source>
</reference>
<dbReference type="Gene3D" id="3.40.1190.20">
    <property type="match status" value="1"/>
</dbReference>
<comment type="similarity">
    <text evidence="1">In the N-terminal section; belongs to the NnrE/AIBP family.</text>
</comment>
<dbReference type="GO" id="GO:0052856">
    <property type="term" value="F:NAD(P)HX epimerase activity"/>
    <property type="evidence" value="ECO:0007669"/>
    <property type="project" value="UniProtKB-UniRule"/>
</dbReference>
<keyword evidence="12" id="KW-0630">Potassium</keyword>
<dbReference type="GO" id="GO:0052855">
    <property type="term" value="F:ADP-dependent NAD(P)H-hydrate dehydratase activity"/>
    <property type="evidence" value="ECO:0007669"/>
    <property type="project" value="UniProtKB-EC"/>
</dbReference>
<feature type="binding site" evidence="12">
    <location>
        <begin position="353"/>
        <end position="357"/>
    </location>
    <ligand>
        <name>(6S)-NADPHX</name>
        <dbReference type="ChEBI" id="CHEBI:64076"/>
    </ligand>
</feature>
<evidence type="ECO:0000256" key="3">
    <source>
        <dbReference type="ARBA" id="ARBA00022741"/>
    </source>
</evidence>
<dbReference type="Pfam" id="PF01256">
    <property type="entry name" value="Carb_kinase"/>
    <property type="match status" value="1"/>
</dbReference>
<feature type="binding site" evidence="12">
    <location>
        <position position="419"/>
    </location>
    <ligand>
        <name>K(+)</name>
        <dbReference type="ChEBI" id="CHEBI:29103"/>
    </ligand>
</feature>
<comment type="function">
    <text evidence="8">Bifunctional enzyme that catalyzes the epimerization of the S- and R-forms of NAD(P)HX and the dehydration of the S-form of NAD(P)HX at the expense of ADP, which is converted to AMP. This allows the repair of both epimers of NAD(P)HX, a damaged form of NAD(P)H that is a result of enzymatic or heat-dependent hydration.</text>
</comment>
<comment type="cofactor">
    <cofactor evidence="12">
        <name>K(+)</name>
        <dbReference type="ChEBI" id="CHEBI:29103"/>
    </cofactor>
    <text evidence="12">Binds 1 potassium ion per subunit.</text>
</comment>
<feature type="region of interest" description="Disordered" evidence="13">
    <location>
        <begin position="297"/>
        <end position="328"/>
    </location>
</feature>
<comment type="catalytic activity">
    <reaction evidence="11">
        <text>(6S)-NADPHX + ATP = ADP + phosphate + NADPH + H(+)</text>
        <dbReference type="Rhea" id="RHEA:32231"/>
        <dbReference type="ChEBI" id="CHEBI:15378"/>
        <dbReference type="ChEBI" id="CHEBI:30616"/>
        <dbReference type="ChEBI" id="CHEBI:43474"/>
        <dbReference type="ChEBI" id="CHEBI:57783"/>
        <dbReference type="ChEBI" id="CHEBI:64076"/>
        <dbReference type="ChEBI" id="CHEBI:456216"/>
        <dbReference type="EC" id="4.2.1.93"/>
    </reaction>
</comment>
<comment type="catalytic activity">
    <reaction evidence="10">
        <text>(6S)-NADPHX + ADP = AMP + phosphate + NADPH + H(+)</text>
        <dbReference type="Rhea" id="RHEA:32235"/>
        <dbReference type="ChEBI" id="CHEBI:15378"/>
        <dbReference type="ChEBI" id="CHEBI:43474"/>
        <dbReference type="ChEBI" id="CHEBI:57783"/>
        <dbReference type="ChEBI" id="CHEBI:64076"/>
        <dbReference type="ChEBI" id="CHEBI:456215"/>
        <dbReference type="ChEBI" id="CHEBI:456216"/>
        <dbReference type="EC" id="4.2.1.136"/>
    </reaction>
</comment>
<dbReference type="InterPro" id="IPR016040">
    <property type="entry name" value="NAD(P)-bd_dom"/>
</dbReference>
<name>A0A8J4WGY0_9STRA</name>
<evidence type="ECO:0000256" key="8">
    <source>
        <dbReference type="ARBA" id="ARBA00025153"/>
    </source>
</evidence>
<dbReference type="InterPro" id="IPR017953">
    <property type="entry name" value="Carbohydrate_kinase_pred_CS"/>
</dbReference>
<evidence type="ECO:0000256" key="7">
    <source>
        <dbReference type="ARBA" id="ARBA00023239"/>
    </source>
</evidence>
<dbReference type="PROSITE" id="PS51383">
    <property type="entry name" value="YJEF_C_3"/>
    <property type="match status" value="1"/>
</dbReference>
<keyword evidence="6 11" id="KW-0520">NAD</keyword>
<feature type="domain" description="YjeF N-terminal" evidence="16">
    <location>
        <begin position="255"/>
        <end position="509"/>
    </location>
</feature>
<dbReference type="NCBIfam" id="TIGR00196">
    <property type="entry name" value="yjeF_cterm"/>
    <property type="match status" value="1"/>
</dbReference>
<evidence type="ECO:0000256" key="13">
    <source>
        <dbReference type="SAM" id="MobiDB-lite"/>
    </source>
</evidence>